<dbReference type="AlphaFoldDB" id="A0AA37WRE7"/>
<evidence type="ECO:0000313" key="2">
    <source>
        <dbReference type="EMBL" id="GLS70181.1"/>
    </source>
</evidence>
<feature type="transmembrane region" description="Helical" evidence="1">
    <location>
        <begin position="187"/>
        <end position="208"/>
    </location>
</feature>
<dbReference type="Proteomes" id="UP001157440">
    <property type="component" value="Unassembled WGS sequence"/>
</dbReference>
<reference evidence="3" key="1">
    <citation type="journal article" date="2019" name="Int. J. Syst. Evol. Microbiol.">
        <title>The Global Catalogue of Microorganisms (GCM) 10K type strain sequencing project: providing services to taxonomists for standard genome sequencing and annotation.</title>
        <authorList>
            <consortium name="The Broad Institute Genomics Platform"/>
            <consortium name="The Broad Institute Genome Sequencing Center for Infectious Disease"/>
            <person name="Wu L."/>
            <person name="Ma J."/>
        </authorList>
    </citation>
    <scope>NUCLEOTIDE SEQUENCE [LARGE SCALE GENOMIC DNA]</scope>
    <source>
        <strain evidence="3">NBRC 103632</strain>
    </source>
</reference>
<dbReference type="RefSeq" id="WP_238196407.1">
    <property type="nucleotide sequence ID" value="NZ_BPQZ01000010.1"/>
</dbReference>
<evidence type="ECO:0000256" key="1">
    <source>
        <dbReference type="SAM" id="Phobius"/>
    </source>
</evidence>
<keyword evidence="1" id="KW-1133">Transmembrane helix</keyword>
<keyword evidence="1" id="KW-0472">Membrane</keyword>
<protein>
    <submittedName>
        <fullName evidence="2">Uncharacterized protein</fullName>
    </submittedName>
</protein>
<feature type="transmembrane region" description="Helical" evidence="1">
    <location>
        <begin position="98"/>
        <end position="115"/>
    </location>
</feature>
<evidence type="ECO:0000313" key="3">
    <source>
        <dbReference type="Proteomes" id="UP001157440"/>
    </source>
</evidence>
<organism evidence="2 3">
    <name type="scientific">Methylobacterium tardum</name>
    <dbReference type="NCBI Taxonomy" id="374432"/>
    <lineage>
        <taxon>Bacteria</taxon>
        <taxon>Pseudomonadati</taxon>
        <taxon>Pseudomonadota</taxon>
        <taxon>Alphaproteobacteria</taxon>
        <taxon>Hyphomicrobiales</taxon>
        <taxon>Methylobacteriaceae</taxon>
        <taxon>Methylobacterium</taxon>
    </lineage>
</organism>
<gene>
    <name evidence="2" type="ORF">GCM10007890_21940</name>
</gene>
<name>A0AA37WRE7_9HYPH</name>
<comment type="caution">
    <text evidence="2">The sequence shown here is derived from an EMBL/GenBank/DDBJ whole genome shotgun (WGS) entry which is preliminary data.</text>
</comment>
<keyword evidence="1" id="KW-0812">Transmembrane</keyword>
<dbReference type="EMBL" id="BSPL01000013">
    <property type="protein sequence ID" value="GLS70181.1"/>
    <property type="molecule type" value="Genomic_DNA"/>
</dbReference>
<proteinExistence type="predicted"/>
<sequence length="230" mass="26084">MNLGDFCIGADFDHSGKHYRCIDIGVYRVIGCLVDDIKKFGNSAQQHIFDEETMKACCVLITNNSSERVYKNVPAMKLSPHWDLSQERVFIENLLNQRFNFMMVFFSLVIAGAINARSIPFASSGIAALGYWICRLLAKAVARAQEKLDAILFELSKDYMHPVAFTDREAKSTVSQRKLIGYRIPKIAYNNLLAVSAVFATVSFYQLWNDNDLKVTIEGIISFITRNYVK</sequence>
<keyword evidence="3" id="KW-1185">Reference proteome</keyword>
<accession>A0AA37WRE7</accession>